<feature type="signal peptide" evidence="1">
    <location>
        <begin position="1"/>
        <end position="18"/>
    </location>
</feature>
<dbReference type="EMBL" id="JH687859">
    <property type="protein sequence ID" value="EJD36530.1"/>
    <property type="molecule type" value="Genomic_DNA"/>
</dbReference>
<protein>
    <recommendedName>
        <fullName evidence="4">Fungal calcium binding protein domain-containing protein</fullName>
    </recommendedName>
</protein>
<keyword evidence="3" id="KW-1185">Reference proteome</keyword>
<proteinExistence type="predicted"/>
<name>J0LGC6_AURST</name>
<accession>J0LGC6</accession>
<evidence type="ECO:0000313" key="3">
    <source>
        <dbReference type="Proteomes" id="UP000006514"/>
    </source>
</evidence>
<sequence length="83" mass="8372">MRFNVAIVAVALAAFVAAEPAPKALKARQVPCLNECGITGVLGLTTCLASAAVSGGVCAARTCIYTLLTNCTTCLNDNGIVCP</sequence>
<keyword evidence="1" id="KW-0732">Signal</keyword>
<evidence type="ECO:0000256" key="1">
    <source>
        <dbReference type="SAM" id="SignalP"/>
    </source>
</evidence>
<dbReference type="InParanoid" id="J0LGC6"/>
<dbReference type="KEGG" id="adl:AURDEDRAFT_174398"/>
<dbReference type="Proteomes" id="UP000006514">
    <property type="component" value="Unassembled WGS sequence"/>
</dbReference>
<feature type="chain" id="PRO_5003735751" description="Fungal calcium binding protein domain-containing protein" evidence="1">
    <location>
        <begin position="19"/>
        <end position="83"/>
    </location>
</feature>
<evidence type="ECO:0000313" key="2">
    <source>
        <dbReference type="EMBL" id="EJD36530.1"/>
    </source>
</evidence>
<organism evidence="2 3">
    <name type="scientific">Auricularia subglabra (strain TFB-10046 / SS5)</name>
    <name type="common">White-rot fungus</name>
    <name type="synonym">Auricularia delicata (strain TFB10046)</name>
    <dbReference type="NCBI Taxonomy" id="717982"/>
    <lineage>
        <taxon>Eukaryota</taxon>
        <taxon>Fungi</taxon>
        <taxon>Dikarya</taxon>
        <taxon>Basidiomycota</taxon>
        <taxon>Agaricomycotina</taxon>
        <taxon>Agaricomycetes</taxon>
        <taxon>Auriculariales</taxon>
        <taxon>Auriculariaceae</taxon>
        <taxon>Auricularia</taxon>
    </lineage>
</organism>
<evidence type="ECO:0008006" key="4">
    <source>
        <dbReference type="Google" id="ProtNLM"/>
    </source>
</evidence>
<gene>
    <name evidence="2" type="ORF">AURDEDRAFT_174398</name>
</gene>
<reference evidence="3" key="1">
    <citation type="journal article" date="2012" name="Science">
        <title>The Paleozoic origin of enzymatic lignin decomposition reconstructed from 31 fungal genomes.</title>
        <authorList>
            <person name="Floudas D."/>
            <person name="Binder M."/>
            <person name="Riley R."/>
            <person name="Barry K."/>
            <person name="Blanchette R.A."/>
            <person name="Henrissat B."/>
            <person name="Martinez A.T."/>
            <person name="Otillar R."/>
            <person name="Spatafora J.W."/>
            <person name="Yadav J.S."/>
            <person name="Aerts A."/>
            <person name="Benoit I."/>
            <person name="Boyd A."/>
            <person name="Carlson A."/>
            <person name="Copeland A."/>
            <person name="Coutinho P.M."/>
            <person name="de Vries R.P."/>
            <person name="Ferreira P."/>
            <person name="Findley K."/>
            <person name="Foster B."/>
            <person name="Gaskell J."/>
            <person name="Glotzer D."/>
            <person name="Gorecki P."/>
            <person name="Heitman J."/>
            <person name="Hesse C."/>
            <person name="Hori C."/>
            <person name="Igarashi K."/>
            <person name="Jurgens J.A."/>
            <person name="Kallen N."/>
            <person name="Kersten P."/>
            <person name="Kohler A."/>
            <person name="Kuees U."/>
            <person name="Kumar T.K.A."/>
            <person name="Kuo A."/>
            <person name="LaButti K."/>
            <person name="Larrondo L.F."/>
            <person name="Lindquist E."/>
            <person name="Ling A."/>
            <person name="Lombard V."/>
            <person name="Lucas S."/>
            <person name="Lundell T."/>
            <person name="Martin R."/>
            <person name="McLaughlin D.J."/>
            <person name="Morgenstern I."/>
            <person name="Morin E."/>
            <person name="Murat C."/>
            <person name="Nagy L.G."/>
            <person name="Nolan M."/>
            <person name="Ohm R.A."/>
            <person name="Patyshakuliyeva A."/>
            <person name="Rokas A."/>
            <person name="Ruiz-Duenas F.J."/>
            <person name="Sabat G."/>
            <person name="Salamov A."/>
            <person name="Samejima M."/>
            <person name="Schmutz J."/>
            <person name="Slot J.C."/>
            <person name="St John F."/>
            <person name="Stenlid J."/>
            <person name="Sun H."/>
            <person name="Sun S."/>
            <person name="Syed K."/>
            <person name="Tsang A."/>
            <person name="Wiebenga A."/>
            <person name="Young D."/>
            <person name="Pisabarro A."/>
            <person name="Eastwood D.C."/>
            <person name="Martin F."/>
            <person name="Cullen D."/>
            <person name="Grigoriev I.V."/>
            <person name="Hibbett D.S."/>
        </authorList>
    </citation>
    <scope>NUCLEOTIDE SEQUENCE [LARGE SCALE GENOMIC DNA]</scope>
    <source>
        <strain evidence="3">TFB10046</strain>
    </source>
</reference>
<dbReference type="AlphaFoldDB" id="J0LGC6"/>